<sequence length="107" mass="11716">MRITAKPENAKLLEAVREIGDLNEVAKEFISAVNQGYLHGPCRSVAVSVGKSLLGLEKQISILLESTEGDSYQALLCDDMSGWLLVEVSTEDDVAFRISEPRMYGKA</sequence>
<evidence type="ECO:0000313" key="2">
    <source>
        <dbReference type="Proteomes" id="UP000186817"/>
    </source>
</evidence>
<evidence type="ECO:0000313" key="1">
    <source>
        <dbReference type="EMBL" id="OLQ00706.1"/>
    </source>
</evidence>
<gene>
    <name evidence="1" type="ORF">AK812_SmicGene16600</name>
</gene>
<dbReference type="Proteomes" id="UP000186817">
    <property type="component" value="Unassembled WGS sequence"/>
</dbReference>
<dbReference type="OrthoDB" id="10451956at2759"/>
<keyword evidence="2" id="KW-1185">Reference proteome</keyword>
<proteinExistence type="predicted"/>
<accession>A0A1Q9DZV2</accession>
<name>A0A1Q9DZV2_SYMMI</name>
<dbReference type="EMBL" id="LSRX01000319">
    <property type="protein sequence ID" value="OLQ00706.1"/>
    <property type="molecule type" value="Genomic_DNA"/>
</dbReference>
<organism evidence="1 2">
    <name type="scientific">Symbiodinium microadriaticum</name>
    <name type="common">Dinoflagellate</name>
    <name type="synonym">Zooxanthella microadriatica</name>
    <dbReference type="NCBI Taxonomy" id="2951"/>
    <lineage>
        <taxon>Eukaryota</taxon>
        <taxon>Sar</taxon>
        <taxon>Alveolata</taxon>
        <taxon>Dinophyceae</taxon>
        <taxon>Suessiales</taxon>
        <taxon>Symbiodiniaceae</taxon>
        <taxon>Symbiodinium</taxon>
    </lineage>
</organism>
<dbReference type="AlphaFoldDB" id="A0A1Q9DZV2"/>
<comment type="caution">
    <text evidence="1">The sequence shown here is derived from an EMBL/GenBank/DDBJ whole genome shotgun (WGS) entry which is preliminary data.</text>
</comment>
<reference evidence="1 2" key="1">
    <citation type="submission" date="2016-02" db="EMBL/GenBank/DDBJ databases">
        <title>Genome analysis of coral dinoflagellate symbionts highlights evolutionary adaptations to a symbiotic lifestyle.</title>
        <authorList>
            <person name="Aranda M."/>
            <person name="Li Y."/>
            <person name="Liew Y.J."/>
            <person name="Baumgarten S."/>
            <person name="Simakov O."/>
            <person name="Wilson M."/>
            <person name="Piel J."/>
            <person name="Ashoor H."/>
            <person name="Bougouffa S."/>
            <person name="Bajic V.B."/>
            <person name="Ryu T."/>
            <person name="Ravasi T."/>
            <person name="Bayer T."/>
            <person name="Micklem G."/>
            <person name="Kim H."/>
            <person name="Bhak J."/>
            <person name="Lajeunesse T.C."/>
            <person name="Voolstra C.R."/>
        </authorList>
    </citation>
    <scope>NUCLEOTIDE SEQUENCE [LARGE SCALE GENOMIC DNA]</scope>
    <source>
        <strain evidence="1 2">CCMP2467</strain>
    </source>
</reference>
<protein>
    <submittedName>
        <fullName evidence="1">Uncharacterized protein</fullName>
    </submittedName>
</protein>